<keyword evidence="1" id="KW-0378">Hydrolase</keyword>
<dbReference type="InterPro" id="IPR052016">
    <property type="entry name" value="Bact_Sigma-Reg"/>
</dbReference>
<reference evidence="4 5" key="1">
    <citation type="submission" date="2014-02" db="EMBL/GenBank/DDBJ databases">
        <title>The small core and large imbalanced accessory genome model reveals a collaborative survival strategy of Sorangium cellulosum strains in nature.</title>
        <authorList>
            <person name="Han K."/>
            <person name="Peng R."/>
            <person name="Blom J."/>
            <person name="Li Y.-Z."/>
        </authorList>
    </citation>
    <scope>NUCLEOTIDE SEQUENCE [LARGE SCALE GENOMIC DNA]</scope>
    <source>
        <strain evidence="4 5">So0008-312</strain>
    </source>
</reference>
<organism evidence="4 5">
    <name type="scientific">Sorangium cellulosum</name>
    <name type="common">Polyangium cellulosum</name>
    <dbReference type="NCBI Taxonomy" id="56"/>
    <lineage>
        <taxon>Bacteria</taxon>
        <taxon>Pseudomonadati</taxon>
        <taxon>Myxococcota</taxon>
        <taxon>Polyangia</taxon>
        <taxon>Polyangiales</taxon>
        <taxon>Polyangiaceae</taxon>
        <taxon>Sorangium</taxon>
    </lineage>
</organism>
<dbReference type="InterPro" id="IPR003018">
    <property type="entry name" value="GAF"/>
</dbReference>
<dbReference type="Pfam" id="PF08448">
    <property type="entry name" value="PAS_4"/>
    <property type="match status" value="1"/>
</dbReference>
<protein>
    <submittedName>
        <fullName evidence="4">PAS domain S-box protein</fullName>
    </submittedName>
</protein>
<dbReference type="SUPFAM" id="SSF55785">
    <property type="entry name" value="PYP-like sensor domain (PAS domain)"/>
    <property type="match status" value="1"/>
</dbReference>
<evidence type="ECO:0000256" key="2">
    <source>
        <dbReference type="SAM" id="MobiDB-lite"/>
    </source>
</evidence>
<name>A0A150QX97_SORCE</name>
<dbReference type="PANTHER" id="PTHR43156">
    <property type="entry name" value="STAGE II SPORULATION PROTEIN E-RELATED"/>
    <property type="match status" value="1"/>
</dbReference>
<dbReference type="EMBL" id="JEMA01000255">
    <property type="protein sequence ID" value="KYF72585.1"/>
    <property type="molecule type" value="Genomic_DNA"/>
</dbReference>
<dbReference type="Proteomes" id="UP000075260">
    <property type="component" value="Unassembled WGS sequence"/>
</dbReference>
<dbReference type="InterPro" id="IPR013656">
    <property type="entry name" value="PAS_4"/>
</dbReference>
<dbReference type="InterPro" id="IPR000700">
    <property type="entry name" value="PAS-assoc_C"/>
</dbReference>
<dbReference type="InterPro" id="IPR029016">
    <property type="entry name" value="GAF-like_dom_sf"/>
</dbReference>
<dbReference type="NCBIfam" id="TIGR00229">
    <property type="entry name" value="sensory_box"/>
    <property type="match status" value="1"/>
</dbReference>
<dbReference type="CDD" id="cd00130">
    <property type="entry name" value="PAS"/>
    <property type="match status" value="1"/>
</dbReference>
<proteinExistence type="predicted"/>
<dbReference type="SUPFAM" id="SSF55781">
    <property type="entry name" value="GAF domain-like"/>
    <property type="match status" value="2"/>
</dbReference>
<dbReference type="SMART" id="SM00065">
    <property type="entry name" value="GAF"/>
    <property type="match status" value="2"/>
</dbReference>
<evidence type="ECO:0000313" key="5">
    <source>
        <dbReference type="Proteomes" id="UP000075260"/>
    </source>
</evidence>
<dbReference type="SMART" id="SM00086">
    <property type="entry name" value="PAC"/>
    <property type="match status" value="1"/>
</dbReference>
<dbReference type="Pfam" id="PF13185">
    <property type="entry name" value="GAF_2"/>
    <property type="match status" value="2"/>
</dbReference>
<feature type="domain" description="PAC" evidence="3">
    <location>
        <begin position="415"/>
        <end position="467"/>
    </location>
</feature>
<dbReference type="PROSITE" id="PS50113">
    <property type="entry name" value="PAC"/>
    <property type="match status" value="1"/>
</dbReference>
<gene>
    <name evidence="4" type="ORF">BE15_33870</name>
</gene>
<dbReference type="Gene3D" id="3.30.450.20">
    <property type="entry name" value="PAS domain"/>
    <property type="match status" value="1"/>
</dbReference>
<dbReference type="Gene3D" id="3.30.450.40">
    <property type="match status" value="2"/>
</dbReference>
<comment type="caution">
    <text evidence="4">The sequence shown here is derived from an EMBL/GenBank/DDBJ whole genome shotgun (WGS) entry which is preliminary data.</text>
</comment>
<evidence type="ECO:0000313" key="4">
    <source>
        <dbReference type="EMBL" id="KYF72585.1"/>
    </source>
</evidence>
<dbReference type="RefSeq" id="WP_061606257.1">
    <property type="nucleotide sequence ID" value="NZ_JEMA01000255.1"/>
</dbReference>
<dbReference type="InterPro" id="IPR001610">
    <property type="entry name" value="PAC"/>
</dbReference>
<feature type="region of interest" description="Disordered" evidence="2">
    <location>
        <begin position="251"/>
        <end position="274"/>
    </location>
</feature>
<evidence type="ECO:0000256" key="1">
    <source>
        <dbReference type="ARBA" id="ARBA00022801"/>
    </source>
</evidence>
<dbReference type="OrthoDB" id="5483660at2"/>
<sequence>MAPRDLPKSPLAAFLRAHGAGILEAWERAERRRAPGEQSPGYLALREELPSVFERIAERLDAAVSAAGVPEGDEERDSWTGVESLAAEFPEPLLGFRVLDRLRDGFDLEDVTAQYSVLRRCVLRALERTGTQPSWLELTVLHEALDQVIIDPATRSAAARERALGALDRVSAEGMGNVQIDRLLRRLLEVLLESARSVDWAVMLLIEGEVLRMRAAIGVDEALWGLRAYRLAEGFIGRVVRERRPVALRSAAPDPLATDAGGGAAGPESGAQGERPSDALHALYGVPMLSEGRLVGVAVVSSRRVAEFSEGDRLLFRKAAERAAALATQAQLREQLASERSRLETAIQRLPVGVAVAEGASGTLALSNRRLAEIVRGHEETPSNAPLRTLLSETDDDQRARWLLSRALHGGETVVREELEFLRADGERRRGSFSATPVRDTEGRISAAVMVVEDVTEIRKAERARELLTEASALMTESLDHDATVEQVVRLAGERFADLCALDLDDGGGLPRLVAAARLPEARALLPRLLKHPPLLLGETGPLAEATARRDVTLVPLVTDPWLQRVARGPEHLSALRELGARSAIVVPLAARGRKLGLLSLWTVERELRQDDMGAAAELGRVASLAIELARLHREAARSR</sequence>
<accession>A0A150QX97</accession>
<dbReference type="InterPro" id="IPR035965">
    <property type="entry name" value="PAS-like_dom_sf"/>
</dbReference>
<dbReference type="GO" id="GO:0016791">
    <property type="term" value="F:phosphatase activity"/>
    <property type="evidence" value="ECO:0007669"/>
    <property type="project" value="TreeGrafter"/>
</dbReference>
<dbReference type="AlphaFoldDB" id="A0A150QX97"/>
<evidence type="ECO:0000259" key="3">
    <source>
        <dbReference type="PROSITE" id="PS50113"/>
    </source>
</evidence>
<dbReference type="PANTHER" id="PTHR43156:SF2">
    <property type="entry name" value="STAGE II SPORULATION PROTEIN E"/>
    <property type="match status" value="1"/>
</dbReference>
<dbReference type="InterPro" id="IPR000014">
    <property type="entry name" value="PAS"/>
</dbReference>